<dbReference type="AlphaFoldDB" id="J9G0K6"/>
<accession>J9G0K6</accession>
<proteinExistence type="predicted"/>
<feature type="non-terminal residue" evidence="1">
    <location>
        <position position="62"/>
    </location>
</feature>
<protein>
    <recommendedName>
        <fullName evidence="2">Sugar phosphate isomerase/epimerase</fullName>
    </recommendedName>
</protein>
<evidence type="ECO:0008006" key="2">
    <source>
        <dbReference type="Google" id="ProtNLM"/>
    </source>
</evidence>
<comment type="caution">
    <text evidence="1">The sequence shown here is derived from an EMBL/GenBank/DDBJ whole genome shotgun (WGS) entry which is preliminary data.</text>
</comment>
<sequence>MKKERFFLSTIDPEAQDLARAYGLGLEIAEFCTAWNMDRNFPQTDALVQQKLEGISRRVLHG</sequence>
<gene>
    <name evidence="1" type="ORF">EVA_18810</name>
</gene>
<name>J9G0K6_9ZZZZ</name>
<reference evidence="1" key="1">
    <citation type="journal article" date="2012" name="PLoS ONE">
        <title>Gene sets for utilization of primary and secondary nutrition supplies in the distal gut of endangered iberian lynx.</title>
        <authorList>
            <person name="Alcaide M."/>
            <person name="Messina E."/>
            <person name="Richter M."/>
            <person name="Bargiela R."/>
            <person name="Peplies J."/>
            <person name="Huws S.A."/>
            <person name="Newbold C.J."/>
            <person name="Golyshin P.N."/>
            <person name="Simon M.A."/>
            <person name="Lopez G."/>
            <person name="Yakimov M.M."/>
            <person name="Ferrer M."/>
        </authorList>
    </citation>
    <scope>NUCLEOTIDE SEQUENCE</scope>
</reference>
<evidence type="ECO:0000313" key="1">
    <source>
        <dbReference type="EMBL" id="EJW93084.1"/>
    </source>
</evidence>
<organism evidence="1">
    <name type="scientific">gut metagenome</name>
    <dbReference type="NCBI Taxonomy" id="749906"/>
    <lineage>
        <taxon>unclassified sequences</taxon>
        <taxon>metagenomes</taxon>
        <taxon>organismal metagenomes</taxon>
    </lineage>
</organism>
<dbReference type="EMBL" id="AMCI01007174">
    <property type="protein sequence ID" value="EJW93084.1"/>
    <property type="molecule type" value="Genomic_DNA"/>
</dbReference>